<accession>J9EI48</accession>
<reference evidence="2" key="1">
    <citation type="submission" date="2012-08" db="EMBL/GenBank/DDBJ databases">
        <title>The Genome Sequence of Wuchereria bancrofti.</title>
        <authorList>
            <person name="Nutman T.B."/>
            <person name="Fink D.L."/>
            <person name="Russ C."/>
            <person name="Young S."/>
            <person name="Zeng Q."/>
            <person name="Koehrsen M."/>
            <person name="Alvarado L."/>
            <person name="Berlin A."/>
            <person name="Chapman S.B."/>
            <person name="Chen Z."/>
            <person name="Freedman E."/>
            <person name="Gellesch M."/>
            <person name="Goldberg J."/>
            <person name="Griggs A."/>
            <person name="Gujja S."/>
            <person name="Heilman E.R."/>
            <person name="Heiman D."/>
            <person name="Hepburn T."/>
            <person name="Howarth C."/>
            <person name="Jen D."/>
            <person name="Larson L."/>
            <person name="Lewis B."/>
            <person name="Mehta T."/>
            <person name="Park D."/>
            <person name="Pearson M."/>
            <person name="Roberts A."/>
            <person name="Saif S."/>
            <person name="Shea T."/>
            <person name="Shenoy N."/>
            <person name="Sisk P."/>
            <person name="Stolte C."/>
            <person name="Sykes S."/>
            <person name="Walk T."/>
            <person name="White J."/>
            <person name="Yandava C."/>
            <person name="Haas B."/>
            <person name="Henn M.R."/>
            <person name="Nusbaum C."/>
            <person name="Birren B."/>
        </authorList>
    </citation>
    <scope>NUCLEOTIDE SEQUENCE [LARGE SCALE GENOMIC DNA]</scope>
    <source>
        <strain evidence="2">NA</strain>
    </source>
</reference>
<dbReference type="Proteomes" id="UP000004810">
    <property type="component" value="Unassembled WGS sequence"/>
</dbReference>
<sequence>EDFGEFLVSLRLSQLIASESTDVEMMGTLHLSHSHISRYPEDVYPSVDFIVVVRRVGGMMLLRCEAACHFLPKKGTLAHRWHKLRSGNSVGQTGQMVSSRPSER</sequence>
<evidence type="ECO:0000313" key="2">
    <source>
        <dbReference type="Proteomes" id="UP000004810"/>
    </source>
</evidence>
<comment type="caution">
    <text evidence="1">The sequence shown here is derived from an EMBL/GenBank/DDBJ whole genome shotgun (WGS) entry which is preliminary data.</text>
</comment>
<feature type="non-terminal residue" evidence="1">
    <location>
        <position position="1"/>
    </location>
</feature>
<dbReference type="AlphaFoldDB" id="J9EI48"/>
<gene>
    <name evidence="1" type="ORF">WUBG_12388</name>
</gene>
<proteinExistence type="predicted"/>
<dbReference type="EMBL" id="ADBV01008733">
    <property type="protein sequence ID" value="EJW76702.1"/>
    <property type="molecule type" value="Genomic_DNA"/>
</dbReference>
<evidence type="ECO:0000313" key="1">
    <source>
        <dbReference type="EMBL" id="EJW76702.1"/>
    </source>
</evidence>
<name>J9EI48_WUCBA</name>
<protein>
    <submittedName>
        <fullName evidence="1">Uncharacterized protein</fullName>
    </submittedName>
</protein>
<organism evidence="1 2">
    <name type="scientific">Wuchereria bancrofti</name>
    <dbReference type="NCBI Taxonomy" id="6293"/>
    <lineage>
        <taxon>Eukaryota</taxon>
        <taxon>Metazoa</taxon>
        <taxon>Ecdysozoa</taxon>
        <taxon>Nematoda</taxon>
        <taxon>Chromadorea</taxon>
        <taxon>Rhabditida</taxon>
        <taxon>Spirurina</taxon>
        <taxon>Spiruromorpha</taxon>
        <taxon>Filarioidea</taxon>
        <taxon>Onchocercidae</taxon>
        <taxon>Wuchereria</taxon>
    </lineage>
</organism>